<dbReference type="GO" id="GO:0006511">
    <property type="term" value="P:ubiquitin-dependent protein catabolic process"/>
    <property type="evidence" value="ECO:0007669"/>
    <property type="project" value="TreeGrafter"/>
</dbReference>
<evidence type="ECO:0000256" key="1">
    <source>
        <dbReference type="SAM" id="MobiDB-lite"/>
    </source>
</evidence>
<feature type="region of interest" description="Disordered" evidence="1">
    <location>
        <begin position="1029"/>
        <end position="1049"/>
    </location>
</feature>
<dbReference type="SUPFAM" id="SSF54211">
    <property type="entry name" value="Ribosomal protein S5 domain 2-like"/>
    <property type="match status" value="1"/>
</dbReference>
<keyword evidence="2" id="KW-0472">Membrane</keyword>
<dbReference type="Gene3D" id="3.30.40.10">
    <property type="entry name" value="Zinc/RING finger domain, C3HC4 (zinc finger)"/>
    <property type="match status" value="1"/>
</dbReference>
<dbReference type="Gene3D" id="3.30.230.70">
    <property type="entry name" value="GHMP Kinase, N-terminal domain"/>
    <property type="match status" value="1"/>
</dbReference>
<feature type="compositionally biased region" description="Low complexity" evidence="1">
    <location>
        <begin position="1230"/>
        <end position="1242"/>
    </location>
</feature>
<organism evidence="4 5">
    <name type="scientific">Cordyceps militaris</name>
    <name type="common">Caterpillar fungus</name>
    <name type="synonym">Clavaria militaris</name>
    <dbReference type="NCBI Taxonomy" id="73501"/>
    <lineage>
        <taxon>Eukaryota</taxon>
        <taxon>Fungi</taxon>
        <taxon>Dikarya</taxon>
        <taxon>Ascomycota</taxon>
        <taxon>Pezizomycotina</taxon>
        <taxon>Sordariomycetes</taxon>
        <taxon>Hypocreomycetidae</taxon>
        <taxon>Hypocreales</taxon>
        <taxon>Cordycipitaceae</taxon>
        <taxon>Cordyceps</taxon>
    </lineage>
</organism>
<feature type="transmembrane region" description="Helical" evidence="2">
    <location>
        <begin position="506"/>
        <end position="525"/>
    </location>
</feature>
<feature type="transmembrane region" description="Helical" evidence="2">
    <location>
        <begin position="546"/>
        <end position="564"/>
    </location>
</feature>
<evidence type="ECO:0000313" key="5">
    <source>
        <dbReference type="Proteomes" id="UP000323067"/>
    </source>
</evidence>
<keyword evidence="4" id="KW-0436">Ligase</keyword>
<dbReference type="PANTHER" id="PTHR22696:SF1">
    <property type="entry name" value="E3 UBIQUITIN-PROTEIN LIGASE RNF26"/>
    <property type="match status" value="1"/>
</dbReference>
<dbReference type="InterPro" id="IPR001247">
    <property type="entry name" value="ExoRNase_PH_dom1"/>
</dbReference>
<feature type="transmembrane region" description="Helical" evidence="2">
    <location>
        <begin position="758"/>
        <end position="778"/>
    </location>
</feature>
<dbReference type="VEuPathDB" id="FungiDB:CCM_00390"/>
<dbReference type="InterPro" id="IPR027408">
    <property type="entry name" value="PNPase/RNase_PH_dom_sf"/>
</dbReference>
<accession>A0A2H4SQU9</accession>
<protein>
    <submittedName>
        <fullName evidence="4">Ubiquitin-ligase (Asi3)</fullName>
    </submittedName>
</protein>
<feature type="region of interest" description="Disordered" evidence="1">
    <location>
        <begin position="1"/>
        <end position="31"/>
    </location>
</feature>
<feature type="region of interest" description="Disordered" evidence="1">
    <location>
        <begin position="312"/>
        <end position="331"/>
    </location>
</feature>
<dbReference type="GO" id="GO:0000176">
    <property type="term" value="C:nuclear exosome (RNase complex)"/>
    <property type="evidence" value="ECO:0007669"/>
    <property type="project" value="UniProtKB-ARBA"/>
</dbReference>
<sequence>MADRRRVNGPSGATVPPVYDDEDLVSTQRSRPETGIRAIYLKTGVTPSASGSAYLEFEPREGSSGSGMKLTCTVHGPRSLPRSAPFSPHMVLSTHVKYAPFATKQRRGYLRDSSERDLSTHLETALRGTLIADRWPKSGVDVIVTIIEGELTRQAAQDQGIESWEMMNVLSGCITVASAAIADAGIDCVDTVAGGVAAMVTKDENDEPTIVLDPVPSEHGQVLAACCVAYLPSRDEITNLWFKGCLQTSSAESQRLLVSGAVHASKGTCQAISASLDSWNSRNLVPPKYLVPSLPCICWLALVAWPLGHSTSQGGTAGRGQNHAYNSTRGPRLPTDLTTCISAPSLPFSGSSALTIIRNTLRLLRLTPADYHLRNRYSGWATPRRRARNIRVRSTEMEQPPLVQLAPIANLGGWYNLSTWATNMTRYVPSFDDLVWAGPRILDKLGSYLALADQPNLAPNADTGLLGTTSTAAYNIMDSNTSPAAAAAHDSPAFLSFENARNLGSVFSYATSRWAMSCIAMALILNRTHIFAATRRRLRLQWKLRLLLRFFPIVFLIMQVRRLLMSMQCQTSADFAELRWGDPTKHSRFLHAHSNHFLNSLSSALLLGATDEQSCAAVQMIPVAGQATSTLVGSLSVMWPLFATFCLSHFIETVSCAVQGRTLSAETGMTLFEQSLAFAEADATISNQLAQLNWESKPQAASTGSTASTGAVVNLLTKSMLIKRVNTPPEVLLVAFLSAMTHLTSHFLGLFDLQAKYRLVNTGFWGICFMGSIVWSAFSFDLDDSASQGLLRFPTVCIIGFVPHVLVFVGIVLCFIIYGLALLLSALSPPPNQERSSMSFRQRLIYAHENMQANVSFAEVRITRDMDFYTALLRTGFAAITMASEAVYLNEDNGVNLKRHTWLEEARYREAEEMQRQWVGLGHASSQYDRIGAIGLIPVKDGPILAPNGYARERAAQKVPKGRAERSFRAGVGAADRSSRWVMALDFFLSIIRLSCRVSALLILWLLKLVRVRQPGWLLRLAGRPESVKEVQKPTSTSQHATRTIPISREGRFSRSEGIDVEAEFRRIGHNGNEENLDKDLYSYFVEGGWWGSGDSSGDYTPNYADEDDWDATSVISQSTSADESDGETDRNPWEPADADDDDGQRTPTQRASRRTRENTPMADSPMGMSDLARLLRPTNREEREEATTLAAHLVSDGVMTRGRFRRLEHLRRTSILTSPRRPPTASDIATPAPLPASSSAPQTLTRDIRTKLDPDEEETLLEQLLLSRREQAQSPPQTPTRRGAAAGASSDIITSTGAEEQGPLCVVCQSTARSIIVWPCRCLSLCDDCRVSLAMNNFDKCVCCRRDVLSFSRIYVP</sequence>
<reference evidence="4 5" key="1">
    <citation type="journal article" date="2017" name="BMC Genomics">
        <title>Chromosome level assembly and secondary metabolite potential of the parasitic fungus Cordyceps militaris.</title>
        <authorList>
            <person name="Kramer G.J."/>
            <person name="Nodwell J.R."/>
        </authorList>
    </citation>
    <scope>NUCLEOTIDE SEQUENCE [LARGE SCALE GENOMIC DNA]</scope>
    <source>
        <strain evidence="4 5">ATCC 34164</strain>
    </source>
</reference>
<dbReference type="Pfam" id="PF01138">
    <property type="entry name" value="RNase_PH"/>
    <property type="match status" value="1"/>
</dbReference>
<feature type="region of interest" description="Disordered" evidence="1">
    <location>
        <begin position="1269"/>
        <end position="1290"/>
    </location>
</feature>
<dbReference type="VEuPathDB" id="FungiDB:CCM_00391"/>
<evidence type="ECO:0000313" key="4">
    <source>
        <dbReference type="EMBL" id="ATY65485.1"/>
    </source>
</evidence>
<keyword evidence="2" id="KW-0812">Transmembrane</keyword>
<evidence type="ECO:0000259" key="3">
    <source>
        <dbReference type="Pfam" id="PF01138"/>
    </source>
</evidence>
<dbReference type="GO" id="GO:0016567">
    <property type="term" value="P:protein ubiquitination"/>
    <property type="evidence" value="ECO:0007669"/>
    <property type="project" value="TreeGrafter"/>
</dbReference>
<dbReference type="InterPro" id="IPR013083">
    <property type="entry name" value="Znf_RING/FYVE/PHD"/>
</dbReference>
<dbReference type="CDD" id="cd11371">
    <property type="entry name" value="RNase_PH_MTR3"/>
    <property type="match status" value="1"/>
</dbReference>
<dbReference type="VEuPathDB" id="FungiDB:A9K55_001718"/>
<evidence type="ECO:0000256" key="2">
    <source>
        <dbReference type="SAM" id="Phobius"/>
    </source>
</evidence>
<feature type="region of interest" description="Disordered" evidence="1">
    <location>
        <begin position="1117"/>
        <end position="1171"/>
    </location>
</feature>
<feature type="transmembrane region" description="Helical" evidence="2">
    <location>
        <begin position="731"/>
        <end position="751"/>
    </location>
</feature>
<dbReference type="OrthoDB" id="66726at2759"/>
<keyword evidence="2" id="KW-1133">Transmembrane helix</keyword>
<dbReference type="GO" id="GO:0016874">
    <property type="term" value="F:ligase activity"/>
    <property type="evidence" value="ECO:0007669"/>
    <property type="project" value="UniProtKB-KW"/>
</dbReference>
<dbReference type="EMBL" id="CP023326">
    <property type="protein sequence ID" value="ATY65485.1"/>
    <property type="molecule type" value="Genomic_DNA"/>
</dbReference>
<dbReference type="InterPro" id="IPR020568">
    <property type="entry name" value="Ribosomal_Su5_D2-typ_SF"/>
</dbReference>
<feature type="region of interest" description="Disordered" evidence="1">
    <location>
        <begin position="1216"/>
        <end position="1246"/>
    </location>
</feature>
<feature type="compositionally biased region" description="Polar residues" evidence="1">
    <location>
        <begin position="1033"/>
        <end position="1042"/>
    </location>
</feature>
<gene>
    <name evidence="4" type="ORF">A9K55_001718</name>
</gene>
<dbReference type="Proteomes" id="UP000323067">
    <property type="component" value="Chromosome iii"/>
</dbReference>
<dbReference type="GO" id="GO:0061630">
    <property type="term" value="F:ubiquitin protein ligase activity"/>
    <property type="evidence" value="ECO:0007669"/>
    <property type="project" value="TreeGrafter"/>
</dbReference>
<dbReference type="PANTHER" id="PTHR22696">
    <property type="entry name" value="E3 UBIQUITIN-PROTEIN LIGASE RNF26"/>
    <property type="match status" value="1"/>
</dbReference>
<dbReference type="CDD" id="cd16616">
    <property type="entry name" value="mRING-HC-C4C4_Asi1p-like"/>
    <property type="match status" value="1"/>
</dbReference>
<name>A0A2H4SQU9_CORMI</name>
<feature type="transmembrane region" description="Helical" evidence="2">
    <location>
        <begin position="798"/>
        <end position="827"/>
    </location>
</feature>
<proteinExistence type="predicted"/>
<dbReference type="Pfam" id="PF13920">
    <property type="entry name" value="zf-C3HC4_3"/>
    <property type="match status" value="1"/>
</dbReference>
<feature type="domain" description="Exoribonuclease phosphorolytic" evidence="3">
    <location>
        <begin position="36"/>
        <end position="186"/>
    </location>
</feature>